<name>A0A371HYY0_MUCPR</name>
<comment type="caution">
    <text evidence="2">The sequence shown here is derived from an EMBL/GenBank/DDBJ whole genome shotgun (WGS) entry which is preliminary data.</text>
</comment>
<evidence type="ECO:0000313" key="2">
    <source>
        <dbReference type="EMBL" id="RDY07988.1"/>
    </source>
</evidence>
<evidence type="ECO:0000256" key="1">
    <source>
        <dbReference type="SAM" id="MobiDB-lite"/>
    </source>
</evidence>
<proteinExistence type="predicted"/>
<feature type="non-terminal residue" evidence="2">
    <location>
        <position position="1"/>
    </location>
</feature>
<dbReference type="AlphaFoldDB" id="A0A371HYY0"/>
<evidence type="ECO:0000313" key="3">
    <source>
        <dbReference type="Proteomes" id="UP000257109"/>
    </source>
</evidence>
<keyword evidence="3" id="KW-1185">Reference proteome</keyword>
<organism evidence="2 3">
    <name type="scientific">Mucuna pruriens</name>
    <name type="common">Velvet bean</name>
    <name type="synonym">Dolichos pruriens</name>
    <dbReference type="NCBI Taxonomy" id="157652"/>
    <lineage>
        <taxon>Eukaryota</taxon>
        <taxon>Viridiplantae</taxon>
        <taxon>Streptophyta</taxon>
        <taxon>Embryophyta</taxon>
        <taxon>Tracheophyta</taxon>
        <taxon>Spermatophyta</taxon>
        <taxon>Magnoliopsida</taxon>
        <taxon>eudicotyledons</taxon>
        <taxon>Gunneridae</taxon>
        <taxon>Pentapetalae</taxon>
        <taxon>rosids</taxon>
        <taxon>fabids</taxon>
        <taxon>Fabales</taxon>
        <taxon>Fabaceae</taxon>
        <taxon>Papilionoideae</taxon>
        <taxon>50 kb inversion clade</taxon>
        <taxon>NPAAA clade</taxon>
        <taxon>indigoferoid/millettioid clade</taxon>
        <taxon>Phaseoleae</taxon>
        <taxon>Mucuna</taxon>
    </lineage>
</organism>
<reference evidence="2" key="1">
    <citation type="submission" date="2018-05" db="EMBL/GenBank/DDBJ databases">
        <title>Draft genome of Mucuna pruriens seed.</title>
        <authorList>
            <person name="Nnadi N.E."/>
            <person name="Vos R."/>
            <person name="Hasami M.H."/>
            <person name="Devisetty U.K."/>
            <person name="Aguiy J.C."/>
        </authorList>
    </citation>
    <scope>NUCLEOTIDE SEQUENCE [LARGE SCALE GENOMIC DNA]</scope>
    <source>
        <strain evidence="2">JCA_2017</strain>
    </source>
</reference>
<dbReference type="Proteomes" id="UP000257109">
    <property type="component" value="Unassembled WGS sequence"/>
</dbReference>
<gene>
    <name evidence="2" type="ORF">CR513_07832</name>
</gene>
<sequence>MPSCPEAKKPGLTPRFHGPTPNLERAGQQIVVIAQPSEAQILFHHINTPTWVTSRRYPTRQTRHLSHAFMQTNIQDLLLITRSLARLRPL</sequence>
<feature type="region of interest" description="Disordered" evidence="1">
    <location>
        <begin position="1"/>
        <end position="22"/>
    </location>
</feature>
<protein>
    <submittedName>
        <fullName evidence="2">Uncharacterized protein</fullName>
    </submittedName>
</protein>
<accession>A0A371HYY0</accession>
<dbReference type="EMBL" id="QJKJ01001363">
    <property type="protein sequence ID" value="RDY07988.1"/>
    <property type="molecule type" value="Genomic_DNA"/>
</dbReference>